<comment type="caution">
    <text evidence="2">The sequence shown here is derived from an EMBL/GenBank/DDBJ whole genome shotgun (WGS) entry which is preliminary data.</text>
</comment>
<feature type="domain" description="NAD(P)-binding" evidence="1">
    <location>
        <begin position="36"/>
        <end position="132"/>
    </location>
</feature>
<protein>
    <submittedName>
        <fullName evidence="2">SDR family oxidoreductase</fullName>
    </submittedName>
</protein>
<accession>A0ABR7WAK7</accession>
<evidence type="ECO:0000259" key="1">
    <source>
        <dbReference type="Pfam" id="PF13460"/>
    </source>
</evidence>
<sequence length="252" mass="26255">MKIVIFGNGLIGSQVVEKVAAAGHDVVALGRSAGVDTTTGKGVAEAVAGADVVVDLTNSPSWQDDDVLEFFRSSTSHLLTAERAAGVGHHVILSIVGADRLTDSGYMRAKLAQEELVEAGPIPYSIVRSTQFFEFVAGIADAGTRGDVVHATPAHLQPIASRDVVERVSDIALGTPVNGTVEIAGPEALGIDQLVRRLFSSTGDRRSVQSDLGAGYFGAILDNVALVPTPGADAWIAPTTFDDWLDSRAPIG</sequence>
<gene>
    <name evidence="2" type="ORF">IDF66_06880</name>
</gene>
<reference evidence="2 3" key="1">
    <citation type="submission" date="2020-09" db="EMBL/GenBank/DDBJ databases">
        <title>Novel species in genus Gordonia.</title>
        <authorList>
            <person name="Zhang G."/>
        </authorList>
    </citation>
    <scope>NUCLEOTIDE SEQUENCE [LARGE SCALE GENOMIC DNA]</scope>
    <source>
        <strain evidence="2 3">ON-33</strain>
    </source>
</reference>
<dbReference type="SUPFAM" id="SSF51735">
    <property type="entry name" value="NAD(P)-binding Rossmann-fold domains"/>
    <property type="match status" value="1"/>
</dbReference>
<dbReference type="EMBL" id="JACWMS010000001">
    <property type="protein sequence ID" value="MBD1319303.1"/>
    <property type="molecule type" value="Genomic_DNA"/>
</dbReference>
<organism evidence="2 3">
    <name type="scientific">Gordonia hankookensis</name>
    <dbReference type="NCBI Taxonomy" id="589403"/>
    <lineage>
        <taxon>Bacteria</taxon>
        <taxon>Bacillati</taxon>
        <taxon>Actinomycetota</taxon>
        <taxon>Actinomycetes</taxon>
        <taxon>Mycobacteriales</taxon>
        <taxon>Gordoniaceae</taxon>
        <taxon>Gordonia</taxon>
    </lineage>
</organism>
<dbReference type="RefSeq" id="WP_190266151.1">
    <property type="nucleotide sequence ID" value="NZ_BAABAD010000003.1"/>
</dbReference>
<keyword evidence="3" id="KW-1185">Reference proteome</keyword>
<name>A0ABR7WAK7_9ACTN</name>
<evidence type="ECO:0000313" key="3">
    <source>
        <dbReference type="Proteomes" id="UP000602395"/>
    </source>
</evidence>
<evidence type="ECO:0000313" key="2">
    <source>
        <dbReference type="EMBL" id="MBD1319303.1"/>
    </source>
</evidence>
<proteinExistence type="predicted"/>
<dbReference type="InterPro" id="IPR016040">
    <property type="entry name" value="NAD(P)-bd_dom"/>
</dbReference>
<dbReference type="InterPro" id="IPR036291">
    <property type="entry name" value="NAD(P)-bd_dom_sf"/>
</dbReference>
<dbReference type="Gene3D" id="3.40.50.720">
    <property type="entry name" value="NAD(P)-binding Rossmann-like Domain"/>
    <property type="match status" value="1"/>
</dbReference>
<dbReference type="Proteomes" id="UP000602395">
    <property type="component" value="Unassembled WGS sequence"/>
</dbReference>
<dbReference type="Pfam" id="PF13460">
    <property type="entry name" value="NAD_binding_10"/>
    <property type="match status" value="1"/>
</dbReference>